<feature type="compositionally biased region" description="Low complexity" evidence="1">
    <location>
        <begin position="163"/>
        <end position="184"/>
    </location>
</feature>
<evidence type="ECO:0000256" key="1">
    <source>
        <dbReference type="SAM" id="MobiDB-lite"/>
    </source>
</evidence>
<name>A0A9P7VJX4_9AGAR</name>
<keyword evidence="3" id="KW-1185">Reference proteome</keyword>
<dbReference type="Proteomes" id="UP000812287">
    <property type="component" value="Unassembled WGS sequence"/>
</dbReference>
<proteinExistence type="predicted"/>
<feature type="compositionally biased region" description="Polar residues" evidence="1">
    <location>
        <begin position="123"/>
        <end position="132"/>
    </location>
</feature>
<feature type="region of interest" description="Disordered" evidence="1">
    <location>
        <begin position="123"/>
        <end position="195"/>
    </location>
</feature>
<protein>
    <submittedName>
        <fullName evidence="2">Uncharacterized protein</fullName>
    </submittedName>
</protein>
<evidence type="ECO:0000313" key="2">
    <source>
        <dbReference type="EMBL" id="KAG7441299.1"/>
    </source>
</evidence>
<dbReference type="AlphaFoldDB" id="A0A9P7VJX4"/>
<accession>A0A9P7VJX4</accession>
<dbReference type="EMBL" id="MU250561">
    <property type="protein sequence ID" value="KAG7441299.1"/>
    <property type="molecule type" value="Genomic_DNA"/>
</dbReference>
<dbReference type="RefSeq" id="XP_043034799.1">
    <property type="nucleotide sequence ID" value="XM_043181145.1"/>
</dbReference>
<sequence>MAVKKAEIAAVKKQILALVEVVERDTTLVVDKDDILKNLQSLLTSLGDLTFIGRIRTRFHAWIRNKLAQVPNTVPTIETVRTTLAIIERDYEDASNASKLEAAQQQLLAGYLPADNAQSSINSLQDSTRNTVSPASSLGYSGGGAGQPAGHYASSNPSIASLRSSSHYQPSRSSHYSSTPPTSRHTSDDIPGTLSSMSFAANSQYASSGLGASARTSASIVPSITSAHSGNGTSSTMNSYSYTPGSTTLYVSYLSPISHTIRPCASKGPISPTETLPP</sequence>
<gene>
    <name evidence="2" type="ORF">BT62DRAFT_489228</name>
</gene>
<comment type="caution">
    <text evidence="2">The sequence shown here is derived from an EMBL/GenBank/DDBJ whole genome shotgun (WGS) entry which is preliminary data.</text>
</comment>
<reference evidence="2" key="1">
    <citation type="submission" date="2020-11" db="EMBL/GenBank/DDBJ databases">
        <title>Adaptations for nitrogen fixation in a non-lichenized fungal sporocarp promotes dispersal by wood-feeding termites.</title>
        <authorList>
            <consortium name="DOE Joint Genome Institute"/>
            <person name="Koch R.A."/>
            <person name="Yoon G."/>
            <person name="Arayal U."/>
            <person name="Lail K."/>
            <person name="Amirebrahimi M."/>
            <person name="Labutti K."/>
            <person name="Lipzen A."/>
            <person name="Riley R."/>
            <person name="Barry K."/>
            <person name="Henrissat B."/>
            <person name="Grigoriev I.V."/>
            <person name="Herr J.R."/>
            <person name="Aime M.C."/>
        </authorList>
    </citation>
    <scope>NUCLEOTIDE SEQUENCE</scope>
    <source>
        <strain evidence="2">MCA 3950</strain>
    </source>
</reference>
<dbReference type="GeneID" id="66103441"/>
<evidence type="ECO:0000313" key="3">
    <source>
        <dbReference type="Proteomes" id="UP000812287"/>
    </source>
</evidence>
<organism evidence="2 3">
    <name type="scientific">Guyanagaster necrorhizus</name>
    <dbReference type="NCBI Taxonomy" id="856835"/>
    <lineage>
        <taxon>Eukaryota</taxon>
        <taxon>Fungi</taxon>
        <taxon>Dikarya</taxon>
        <taxon>Basidiomycota</taxon>
        <taxon>Agaricomycotina</taxon>
        <taxon>Agaricomycetes</taxon>
        <taxon>Agaricomycetidae</taxon>
        <taxon>Agaricales</taxon>
        <taxon>Marasmiineae</taxon>
        <taxon>Physalacriaceae</taxon>
        <taxon>Guyanagaster</taxon>
    </lineage>
</organism>